<reference evidence="2 3" key="1">
    <citation type="submission" date="2015-09" db="EMBL/GenBank/DDBJ databases">
        <title>Draft Genome Sequence of Bradyrhizobium manausense Strain BR 3351T, a Novel Symbiotic Nitrogen-Fixing Alphaproteobacterium Isolated from Brazilian Amazon Rain Forest.</title>
        <authorList>
            <person name="De Araujo J.L."/>
            <person name="Zilli J.E."/>
        </authorList>
    </citation>
    <scope>NUCLEOTIDE SEQUENCE [LARGE SCALE GENOMIC DNA]</scope>
    <source>
        <strain evidence="2 3">BR3351</strain>
    </source>
</reference>
<dbReference type="EMBL" id="LJYG01000094">
    <property type="protein sequence ID" value="KRQ08331.1"/>
    <property type="molecule type" value="Genomic_DNA"/>
</dbReference>
<feature type="transmembrane region" description="Helical" evidence="1">
    <location>
        <begin position="20"/>
        <end position="44"/>
    </location>
</feature>
<keyword evidence="1" id="KW-0812">Transmembrane</keyword>
<comment type="caution">
    <text evidence="2">The sequence shown here is derived from an EMBL/GenBank/DDBJ whole genome shotgun (WGS) entry which is preliminary data.</text>
</comment>
<keyword evidence="1" id="KW-1133">Transmembrane helix</keyword>
<dbReference type="STRING" id="989370.AOQ71_22880"/>
<protein>
    <submittedName>
        <fullName evidence="2">Uncharacterized protein</fullName>
    </submittedName>
</protein>
<proteinExistence type="predicted"/>
<dbReference type="Proteomes" id="UP000051936">
    <property type="component" value="Unassembled WGS sequence"/>
</dbReference>
<evidence type="ECO:0000256" key="1">
    <source>
        <dbReference type="SAM" id="Phobius"/>
    </source>
</evidence>
<sequence length="107" mass="11358">MTGTKSPPTIETSNPRDGKLARWAIISVLIALLVAACVLGYLGWTSTDIQVPESGYVALVMGVVFSLVVGVGLMTLVFYSSRGGYDEPAALIKPLESDEDDEGVRPN</sequence>
<name>A0A0R3DE50_9BRAD</name>
<keyword evidence="1" id="KW-0472">Membrane</keyword>
<organism evidence="2 3">
    <name type="scientific">Bradyrhizobium manausense</name>
    <dbReference type="NCBI Taxonomy" id="989370"/>
    <lineage>
        <taxon>Bacteria</taxon>
        <taxon>Pseudomonadati</taxon>
        <taxon>Pseudomonadota</taxon>
        <taxon>Alphaproteobacteria</taxon>
        <taxon>Hyphomicrobiales</taxon>
        <taxon>Nitrobacteraceae</taxon>
        <taxon>Bradyrhizobium</taxon>
    </lineage>
</organism>
<dbReference type="RefSeq" id="WP_057751322.1">
    <property type="nucleotide sequence ID" value="NZ_LJYG01000094.1"/>
</dbReference>
<evidence type="ECO:0000313" key="3">
    <source>
        <dbReference type="Proteomes" id="UP000051936"/>
    </source>
</evidence>
<dbReference type="OrthoDB" id="7632567at2"/>
<evidence type="ECO:0000313" key="2">
    <source>
        <dbReference type="EMBL" id="KRQ08331.1"/>
    </source>
</evidence>
<accession>A0A0R3DE50</accession>
<gene>
    <name evidence="2" type="ORF">AOQ71_22880</name>
</gene>
<feature type="transmembrane region" description="Helical" evidence="1">
    <location>
        <begin position="56"/>
        <end position="79"/>
    </location>
</feature>
<dbReference type="AlphaFoldDB" id="A0A0R3DE50"/>
<keyword evidence="3" id="KW-1185">Reference proteome</keyword>